<name>A0A0F8YG30_9ZZZZ</name>
<sequence>MPLQPIVFTPPRRDPSLVQQAIVGTLTGLVRKKLIDEPLLKRQEEFYTGERVAGEEARTELARYTGVDVPIEAEEAQEDYELGLSIIPGMVPIAEAEQRAIRGYDPKFEPAPLATAR</sequence>
<proteinExistence type="predicted"/>
<dbReference type="AlphaFoldDB" id="A0A0F8YG30"/>
<accession>A0A0F8YG30</accession>
<organism evidence="1">
    <name type="scientific">marine sediment metagenome</name>
    <dbReference type="NCBI Taxonomy" id="412755"/>
    <lineage>
        <taxon>unclassified sequences</taxon>
        <taxon>metagenomes</taxon>
        <taxon>ecological metagenomes</taxon>
    </lineage>
</organism>
<comment type="caution">
    <text evidence="1">The sequence shown here is derived from an EMBL/GenBank/DDBJ whole genome shotgun (WGS) entry which is preliminary data.</text>
</comment>
<protein>
    <submittedName>
        <fullName evidence="1">Uncharacterized protein</fullName>
    </submittedName>
</protein>
<dbReference type="EMBL" id="LAZR01053587">
    <property type="protein sequence ID" value="KKK80423.1"/>
    <property type="molecule type" value="Genomic_DNA"/>
</dbReference>
<reference evidence="1" key="1">
    <citation type="journal article" date="2015" name="Nature">
        <title>Complex archaea that bridge the gap between prokaryotes and eukaryotes.</title>
        <authorList>
            <person name="Spang A."/>
            <person name="Saw J.H."/>
            <person name="Jorgensen S.L."/>
            <person name="Zaremba-Niedzwiedzka K."/>
            <person name="Martijn J."/>
            <person name="Lind A.E."/>
            <person name="van Eijk R."/>
            <person name="Schleper C."/>
            <person name="Guy L."/>
            <person name="Ettema T.J."/>
        </authorList>
    </citation>
    <scope>NUCLEOTIDE SEQUENCE</scope>
</reference>
<gene>
    <name evidence="1" type="ORF">LCGC14_2823630</name>
</gene>
<evidence type="ECO:0000313" key="1">
    <source>
        <dbReference type="EMBL" id="KKK80423.1"/>
    </source>
</evidence>
<feature type="non-terminal residue" evidence="1">
    <location>
        <position position="117"/>
    </location>
</feature>